<feature type="chain" id="PRO_5004788747" evidence="2">
    <location>
        <begin position="22"/>
        <end position="224"/>
    </location>
</feature>
<dbReference type="EMBL" id="KC246798">
    <property type="protein sequence ID" value="AHF24573.1"/>
    <property type="molecule type" value="Genomic_DNA"/>
</dbReference>
<proteinExistence type="predicted"/>
<organism evidence="3">
    <name type="scientific">uncultured bacterium Contig1529</name>
    <dbReference type="NCBI Taxonomy" id="1393449"/>
    <lineage>
        <taxon>Bacteria</taxon>
        <taxon>environmental samples</taxon>
    </lineage>
</organism>
<dbReference type="AlphaFoldDB" id="W0FIF4"/>
<reference evidence="3" key="1">
    <citation type="journal article" date="2013" name="PLoS ONE">
        <title>Metagenomic insights into the carbohydrate-active enzymes carried by the microorganisms adhering to solid digesta in the rumen of cows.</title>
        <authorList>
            <person name="Wang L."/>
            <person name="Hatem A."/>
            <person name="Catalyurek U.V."/>
            <person name="Morrison M."/>
            <person name="Yu Z."/>
        </authorList>
    </citation>
    <scope>NUCLEOTIDE SEQUENCE</scope>
</reference>
<name>W0FIF4_9BACT</name>
<feature type="compositionally biased region" description="Polar residues" evidence="1">
    <location>
        <begin position="205"/>
        <end position="216"/>
    </location>
</feature>
<feature type="region of interest" description="Disordered" evidence="1">
    <location>
        <begin position="165"/>
        <end position="224"/>
    </location>
</feature>
<accession>W0FIF4</accession>
<keyword evidence="2" id="KW-0732">Signal</keyword>
<evidence type="ECO:0000256" key="2">
    <source>
        <dbReference type="SAM" id="SignalP"/>
    </source>
</evidence>
<evidence type="ECO:0000256" key="1">
    <source>
        <dbReference type="SAM" id="MobiDB-lite"/>
    </source>
</evidence>
<evidence type="ECO:0000313" key="3">
    <source>
        <dbReference type="EMBL" id="AHF24573.1"/>
    </source>
</evidence>
<protein>
    <submittedName>
        <fullName evidence="3">Uncharacterized protein</fullName>
    </submittedName>
</protein>
<feature type="signal peptide" evidence="2">
    <location>
        <begin position="1"/>
        <end position="21"/>
    </location>
</feature>
<sequence length="224" mass="25692">MKKMMILAVMMVMTVSATAMSYNAAKHEALFLSDKMAYELNLTAAQYEAVYEINLDYLMSINGHADVFGIWWDRRNADLRFVLNAWQYDKYITLAYFYRPVAWRADGWMFNVYTRYDRGHFFNAHPTVFVTYRGGNNHKAAHFYADRHVTKPAVHHNTPVVHNKPAVHSNKPMGGNPNPAVRNDNRSWHTNGHASIGNDRGHGTPNRQMAQHTNRNGAGHSGRR</sequence>